<sequence>MHEDMQKSQPVSSTYGTTTPT</sequence>
<organism evidence="3 4">
    <name type="scientific">Rotaria magnacalcarata</name>
    <dbReference type="NCBI Taxonomy" id="392030"/>
    <lineage>
        <taxon>Eukaryota</taxon>
        <taxon>Metazoa</taxon>
        <taxon>Spiralia</taxon>
        <taxon>Gnathifera</taxon>
        <taxon>Rotifera</taxon>
        <taxon>Eurotatoria</taxon>
        <taxon>Bdelloidea</taxon>
        <taxon>Philodinida</taxon>
        <taxon>Philodinidae</taxon>
        <taxon>Rotaria</taxon>
    </lineage>
</organism>
<feature type="region of interest" description="Disordered" evidence="1">
    <location>
        <begin position="1"/>
        <end position="21"/>
    </location>
</feature>
<protein>
    <submittedName>
        <fullName evidence="3">Uncharacterized protein</fullName>
    </submittedName>
</protein>
<dbReference type="EMBL" id="CAJOBG010094355">
    <property type="protein sequence ID" value="CAF4676961.1"/>
    <property type="molecule type" value="Genomic_DNA"/>
</dbReference>
<dbReference type="AlphaFoldDB" id="A0A821N8K1"/>
<feature type="non-terminal residue" evidence="3">
    <location>
        <position position="21"/>
    </location>
</feature>
<reference evidence="3" key="1">
    <citation type="submission" date="2021-02" db="EMBL/GenBank/DDBJ databases">
        <authorList>
            <person name="Nowell W R."/>
        </authorList>
    </citation>
    <scope>NUCLEOTIDE SEQUENCE</scope>
</reference>
<comment type="caution">
    <text evidence="3">The sequence shown here is derived from an EMBL/GenBank/DDBJ whole genome shotgun (WGS) entry which is preliminary data.</text>
</comment>
<keyword evidence="4" id="KW-1185">Reference proteome</keyword>
<name>A0A821N8K1_9BILA</name>
<accession>A0A821N8K1</accession>
<gene>
    <name evidence="2" type="ORF">OVN521_LOCUS47593</name>
    <name evidence="3" type="ORF">OVN521_LOCUS51133</name>
</gene>
<proteinExistence type="predicted"/>
<evidence type="ECO:0000313" key="2">
    <source>
        <dbReference type="EMBL" id="CAF4676961.1"/>
    </source>
</evidence>
<evidence type="ECO:0000256" key="1">
    <source>
        <dbReference type="SAM" id="MobiDB-lite"/>
    </source>
</evidence>
<dbReference type="EMBL" id="CAJOBG010121321">
    <property type="protein sequence ID" value="CAF4779738.1"/>
    <property type="molecule type" value="Genomic_DNA"/>
</dbReference>
<dbReference type="Proteomes" id="UP000663866">
    <property type="component" value="Unassembled WGS sequence"/>
</dbReference>
<feature type="compositionally biased region" description="Polar residues" evidence="1">
    <location>
        <begin position="7"/>
        <end position="21"/>
    </location>
</feature>
<evidence type="ECO:0000313" key="3">
    <source>
        <dbReference type="EMBL" id="CAF4779738.1"/>
    </source>
</evidence>
<evidence type="ECO:0000313" key="4">
    <source>
        <dbReference type="Proteomes" id="UP000663866"/>
    </source>
</evidence>